<dbReference type="InterPro" id="IPR041854">
    <property type="entry name" value="BFD-like_2Fe2S-bd_dom_sf"/>
</dbReference>
<dbReference type="Gene3D" id="1.10.10.1100">
    <property type="entry name" value="BFD-like [2Fe-2S]-binding domain"/>
    <property type="match status" value="1"/>
</dbReference>
<dbReference type="InterPro" id="IPR051691">
    <property type="entry name" value="Metab_Enz_Cyan_OpOx_G3PDH"/>
</dbReference>
<gene>
    <name evidence="3" type="ORF">ABB26_13375</name>
</gene>
<keyword evidence="1" id="KW-0560">Oxidoreductase</keyword>
<dbReference type="InterPro" id="IPR036188">
    <property type="entry name" value="FAD/NAD-bd_sf"/>
</dbReference>
<dbReference type="Proteomes" id="UP000050864">
    <property type="component" value="Unassembled WGS sequence"/>
</dbReference>
<name>A0A0R0CDK7_9GAMM</name>
<organism evidence="3 4">
    <name type="scientific">Stenotrophomonas humi</name>
    <dbReference type="NCBI Taxonomy" id="405444"/>
    <lineage>
        <taxon>Bacteria</taxon>
        <taxon>Pseudomonadati</taxon>
        <taxon>Pseudomonadota</taxon>
        <taxon>Gammaproteobacteria</taxon>
        <taxon>Lysobacterales</taxon>
        <taxon>Lysobacteraceae</taxon>
        <taxon>Stenotrophomonas</taxon>
    </lineage>
</organism>
<evidence type="ECO:0000313" key="3">
    <source>
        <dbReference type="EMBL" id="KRG63256.1"/>
    </source>
</evidence>
<dbReference type="InterPro" id="IPR017224">
    <property type="entry name" value="Opine_Oxase_asu/HCN_bsu"/>
</dbReference>
<dbReference type="SUPFAM" id="SSF51905">
    <property type="entry name" value="FAD/NAD(P)-binding domain"/>
    <property type="match status" value="1"/>
</dbReference>
<reference evidence="3 4" key="1">
    <citation type="submission" date="2015-05" db="EMBL/GenBank/DDBJ databases">
        <title>Genome sequencing and analysis of members of genus Stenotrophomonas.</title>
        <authorList>
            <person name="Patil P.P."/>
            <person name="Midha S."/>
            <person name="Patil P.B."/>
        </authorList>
    </citation>
    <scope>NUCLEOTIDE SEQUENCE [LARGE SCALE GENOMIC DNA]</scope>
    <source>
        <strain evidence="3 4">DSM 18929</strain>
    </source>
</reference>
<dbReference type="STRING" id="405444.ABB26_13375"/>
<proteinExistence type="predicted"/>
<sequence length="442" mass="46338">MPWRCGLMAERILNCDVAVIGAGPAGLSAAVAAASQGARVVIVDAQPVAGGQIWRNDVRLGAPAPALVLRDKVNVAGVTLLSRHEVVAASGKQLLLNGDSGATTLGYGALVLATGARELLLPFPGWTLPGVTGAGGAQALAKQGAPMRGRRVLVAGSGPLLLATAHTLKRHGAEVLGIHEQATRQQVHAFATALWRWPAKVLQAVQLRTALAGVAYHCDSHVLRVFGDERVQAVELQRGAHRETIDCDQLACGFGLVPNIELGQLLSCGLRAEGRHHAIAVDEYQRSSVADVFAAGETCGIGGVDCATVEGTIAGLVAANAPEAARQHFHRRQRARHFAALLRTHFALGDAVRQLADADTLVCRCEDVRFSDLAGMHDARQIKLKTRCGMGPCQGRICGPALAEIADLPRPGLRPPVFPVPLNVLAALHTTTPTDSSSGVMK</sequence>
<protein>
    <submittedName>
        <fullName evidence="3">Oxidoreductase</fullName>
    </submittedName>
</protein>
<dbReference type="GO" id="GO:0016491">
    <property type="term" value="F:oxidoreductase activity"/>
    <property type="evidence" value="ECO:0007669"/>
    <property type="project" value="UniProtKB-KW"/>
</dbReference>
<dbReference type="PIRSF" id="PIRSF037495">
    <property type="entry name" value="Opine_OX_OoxA/HcnB"/>
    <property type="match status" value="1"/>
</dbReference>
<comment type="caution">
    <text evidence="3">The sequence shown here is derived from an EMBL/GenBank/DDBJ whole genome shotgun (WGS) entry which is preliminary data.</text>
</comment>
<dbReference type="EMBL" id="LDJI01000025">
    <property type="protein sequence ID" value="KRG63256.1"/>
    <property type="molecule type" value="Genomic_DNA"/>
</dbReference>
<evidence type="ECO:0000313" key="4">
    <source>
        <dbReference type="Proteomes" id="UP000050864"/>
    </source>
</evidence>
<keyword evidence="4" id="KW-1185">Reference proteome</keyword>
<dbReference type="PRINTS" id="PR00368">
    <property type="entry name" value="FADPNR"/>
</dbReference>
<dbReference type="Pfam" id="PF07992">
    <property type="entry name" value="Pyr_redox_2"/>
    <property type="match status" value="1"/>
</dbReference>
<evidence type="ECO:0000256" key="1">
    <source>
        <dbReference type="ARBA" id="ARBA00023002"/>
    </source>
</evidence>
<dbReference type="AlphaFoldDB" id="A0A0R0CDK7"/>
<dbReference type="PANTHER" id="PTHR42949">
    <property type="entry name" value="ANAEROBIC GLYCEROL-3-PHOSPHATE DEHYDROGENASE SUBUNIT B"/>
    <property type="match status" value="1"/>
</dbReference>
<evidence type="ECO:0000259" key="2">
    <source>
        <dbReference type="Pfam" id="PF07992"/>
    </source>
</evidence>
<dbReference type="Gene3D" id="3.50.50.60">
    <property type="entry name" value="FAD/NAD(P)-binding domain"/>
    <property type="match status" value="2"/>
</dbReference>
<accession>A0A0R0CDK7</accession>
<dbReference type="PATRIC" id="fig|405444.3.peg.1775"/>
<dbReference type="PANTHER" id="PTHR42949:SF3">
    <property type="entry name" value="ANAEROBIC GLYCEROL-3-PHOSPHATE DEHYDROGENASE SUBUNIT B"/>
    <property type="match status" value="1"/>
</dbReference>
<dbReference type="PRINTS" id="PR00469">
    <property type="entry name" value="PNDRDTASEII"/>
</dbReference>
<feature type="domain" description="FAD/NAD(P)-binding" evidence="2">
    <location>
        <begin position="16"/>
        <end position="307"/>
    </location>
</feature>
<dbReference type="InterPro" id="IPR023753">
    <property type="entry name" value="FAD/NAD-binding_dom"/>
</dbReference>